<dbReference type="SUPFAM" id="SSF52540">
    <property type="entry name" value="P-loop containing nucleoside triphosphate hydrolases"/>
    <property type="match status" value="2"/>
</dbReference>
<keyword evidence="2" id="KW-0378">Hydrolase</keyword>
<sequence length="1067" mass="119155">MAVVSDEQVQRGPRTAQPAALPQIPEPGQVVNVRGSTWAVADVRQQGLPRSPADEGTAQLTHVVSLQSLEEDRLGEELAVVWELEVGHTVAPDQGLPETIAVDGFDDPNTLAAFVDAVRWGAVTSADADSYQAPFRSGANVEAYQLEPLRRALQSSRTNLLLADDVGLGKTIEAGLVIQELLLRHRARSVVIVCPPSLALKWQDEMREKFGLDFVIVNSELMSQVRRSHGLNANPFRLFPRVIVSLSWLPTVRAQRLLRSIYADARDTATARRFAFDVLVVDEAHHVAPAGPSTADGHRGYAVDSQRTVATRELAERCEHRLFLSATPHNGYPESFTALLEMIDGRRFSRGALLDERALREVTVRRLKTELKDKGFKARQLKTIPFTPDDDEQQQFTVLERLLAESARANGKKRSGDIVAMLLKKRFLSSPWSFARTLELYEQAAATGRLPDLDDEDEYYEEVLGSRQSDEEEGREDHPEFTALRQSKGSDPLVAASPQEISALVSWGRRFEHRPDSRLKALIGFLDAVCRPDGRTWMNERVVVFTEYAATLDWIADVLTQRGYGEVLATIQGSTPTEEREEIRARFTEDPSKERVRVLVATDSAGEGIDLQTYCHRLVNFDIPFNPSRLEQRIGRIDRYGQHHTPEIYHFAPNSTSATYAADMDFMRRIAEKVGNVAHDLGSVNQIIDGELQEHFSPSTATRKSRATDRESGDAIITRALAGGIELNRRLTELSRTYDQRKLEMHLTPGNARRVVDAALALTAQPPLIEIGDDRSDAKVFEIPSLGSAWQHALDGLDTRLKPGVLRPITFDDKAAQDRTDLVHVHLGHALMQRSARLLRSALFSVDSPVHRVTAVVVEDLPQSCVAAVSRLVLVGRGGLRLHEEVFLTGIRLRGQAMAEAKVEEVLDQALDAERLALADESVRVTLAQLWDAEDSRLRTRLLNAVGRRAESHQERVTEALRTRQESDVSRAREIFAAFRINLEESRERLAREIQAQEELLFTDDQQAQRRRDLLAMEDRLANLHEEEQREIAAIGERYADVKPHVSAAAVVFALTPADAEAGRVQS</sequence>
<dbReference type="OrthoDB" id="9814088at2"/>
<organism evidence="8 9">
    <name type="scientific">Streptomyces rubellomurinus (strain ATCC 31215)</name>
    <dbReference type="NCBI Taxonomy" id="359131"/>
    <lineage>
        <taxon>Bacteria</taxon>
        <taxon>Bacillati</taxon>
        <taxon>Actinomycetota</taxon>
        <taxon>Actinomycetes</taxon>
        <taxon>Kitasatosporales</taxon>
        <taxon>Streptomycetaceae</taxon>
        <taxon>Streptomyces</taxon>
    </lineage>
</organism>
<dbReference type="Pfam" id="PF00176">
    <property type="entry name" value="SNF2-rel_dom"/>
    <property type="match status" value="1"/>
</dbReference>
<keyword evidence="9" id="KW-1185">Reference proteome</keyword>
<proteinExistence type="predicted"/>
<dbReference type="Pfam" id="PF00271">
    <property type="entry name" value="Helicase_C"/>
    <property type="match status" value="1"/>
</dbReference>
<dbReference type="EMBL" id="JZKH01000035">
    <property type="protein sequence ID" value="KJS60901.1"/>
    <property type="molecule type" value="Genomic_DNA"/>
</dbReference>
<evidence type="ECO:0000313" key="8">
    <source>
        <dbReference type="EMBL" id="KJS60901.1"/>
    </source>
</evidence>
<feature type="region of interest" description="Disordered" evidence="5">
    <location>
        <begin position="1"/>
        <end position="27"/>
    </location>
</feature>
<dbReference type="Gene3D" id="3.40.50.10810">
    <property type="entry name" value="Tandem AAA-ATPase domain"/>
    <property type="match status" value="1"/>
</dbReference>
<feature type="domain" description="Helicase C-terminal" evidence="7">
    <location>
        <begin position="518"/>
        <end position="696"/>
    </location>
</feature>
<dbReference type="InterPro" id="IPR049730">
    <property type="entry name" value="SNF2/RAD54-like_C"/>
</dbReference>
<dbReference type="InterPro" id="IPR057342">
    <property type="entry name" value="DEXDc_RapA"/>
</dbReference>
<keyword evidence="1" id="KW-0547">Nucleotide-binding</keyword>
<reference evidence="8 9" key="1">
    <citation type="submission" date="2015-02" db="EMBL/GenBank/DDBJ databases">
        <authorList>
            <person name="Ju K.-S."/>
            <person name="Doroghazi J.R."/>
            <person name="Metcalf W."/>
        </authorList>
    </citation>
    <scope>NUCLEOTIDE SEQUENCE [LARGE SCALE GENOMIC DNA]</scope>
    <source>
        <strain evidence="8 9">ATCC 31215</strain>
    </source>
</reference>
<dbReference type="GO" id="GO:0005524">
    <property type="term" value="F:ATP binding"/>
    <property type="evidence" value="ECO:0007669"/>
    <property type="project" value="UniProtKB-KW"/>
</dbReference>
<dbReference type="PROSITE" id="PS51194">
    <property type="entry name" value="HELICASE_CTER"/>
    <property type="match status" value="1"/>
</dbReference>
<keyword evidence="4" id="KW-0067">ATP-binding</keyword>
<dbReference type="PATRIC" id="fig|359131.3.peg.4328"/>
<evidence type="ECO:0000256" key="2">
    <source>
        <dbReference type="ARBA" id="ARBA00022801"/>
    </source>
</evidence>
<evidence type="ECO:0000256" key="5">
    <source>
        <dbReference type="SAM" id="MobiDB-lite"/>
    </source>
</evidence>
<dbReference type="PANTHER" id="PTHR45766">
    <property type="entry name" value="DNA ANNEALING HELICASE AND ENDONUCLEASE ZRANB3 FAMILY MEMBER"/>
    <property type="match status" value="1"/>
</dbReference>
<dbReference type="NCBIfam" id="NF038317">
    <property type="entry name" value="DISARM_DrmD"/>
    <property type="match status" value="1"/>
</dbReference>
<dbReference type="InterPro" id="IPR014001">
    <property type="entry name" value="Helicase_ATP-bd"/>
</dbReference>
<dbReference type="SMART" id="SM00490">
    <property type="entry name" value="HELICc"/>
    <property type="match status" value="1"/>
</dbReference>
<comment type="caution">
    <text evidence="8">The sequence shown here is derived from an EMBL/GenBank/DDBJ whole genome shotgun (WGS) entry which is preliminary data.</text>
</comment>
<dbReference type="GO" id="GO:0016787">
    <property type="term" value="F:hydrolase activity"/>
    <property type="evidence" value="ECO:0007669"/>
    <property type="project" value="UniProtKB-KW"/>
</dbReference>
<dbReference type="InterPro" id="IPR001650">
    <property type="entry name" value="Helicase_C-like"/>
</dbReference>
<dbReference type="GO" id="GO:0004386">
    <property type="term" value="F:helicase activity"/>
    <property type="evidence" value="ECO:0007669"/>
    <property type="project" value="UniProtKB-KW"/>
</dbReference>
<dbReference type="InterPro" id="IPR038718">
    <property type="entry name" value="SNF2-like_sf"/>
</dbReference>
<accession>A0A0F2TEF3</accession>
<evidence type="ECO:0000259" key="6">
    <source>
        <dbReference type="PROSITE" id="PS51192"/>
    </source>
</evidence>
<protein>
    <submittedName>
        <fullName evidence="8">DNA helicase</fullName>
    </submittedName>
</protein>
<keyword evidence="3 8" id="KW-0347">Helicase</keyword>
<dbReference type="CDD" id="cd18011">
    <property type="entry name" value="DEXDc_RapA"/>
    <property type="match status" value="1"/>
</dbReference>
<dbReference type="PROSITE" id="PS51192">
    <property type="entry name" value="HELICASE_ATP_BIND_1"/>
    <property type="match status" value="1"/>
</dbReference>
<dbReference type="InterPro" id="IPR027417">
    <property type="entry name" value="P-loop_NTPase"/>
</dbReference>
<evidence type="ECO:0000313" key="9">
    <source>
        <dbReference type="Proteomes" id="UP000033699"/>
    </source>
</evidence>
<feature type="domain" description="Helicase ATP-binding" evidence="6">
    <location>
        <begin position="151"/>
        <end position="346"/>
    </location>
</feature>
<dbReference type="InterPro" id="IPR000330">
    <property type="entry name" value="SNF2_N"/>
</dbReference>
<dbReference type="CDD" id="cd18793">
    <property type="entry name" value="SF2_C_SNF"/>
    <property type="match status" value="1"/>
</dbReference>
<dbReference type="PANTHER" id="PTHR45766:SF6">
    <property type="entry name" value="SWI_SNF-RELATED MATRIX-ASSOCIATED ACTIN-DEPENDENT REGULATOR OF CHROMATIN SUBFAMILY A-LIKE PROTEIN 1"/>
    <property type="match status" value="1"/>
</dbReference>
<evidence type="ECO:0000259" key="7">
    <source>
        <dbReference type="PROSITE" id="PS51194"/>
    </source>
</evidence>
<name>A0A0F2TEF3_STRR3</name>
<evidence type="ECO:0000256" key="3">
    <source>
        <dbReference type="ARBA" id="ARBA00022806"/>
    </source>
</evidence>
<evidence type="ECO:0000256" key="4">
    <source>
        <dbReference type="ARBA" id="ARBA00022840"/>
    </source>
</evidence>
<dbReference type="SMART" id="SM00487">
    <property type="entry name" value="DEXDc"/>
    <property type="match status" value="1"/>
</dbReference>
<dbReference type="Gene3D" id="3.40.50.300">
    <property type="entry name" value="P-loop containing nucleotide triphosphate hydrolases"/>
    <property type="match status" value="1"/>
</dbReference>
<evidence type="ECO:0000256" key="1">
    <source>
        <dbReference type="ARBA" id="ARBA00022741"/>
    </source>
</evidence>
<gene>
    <name evidence="8" type="ORF">VM95_18550</name>
</gene>
<dbReference type="Proteomes" id="UP000033699">
    <property type="component" value="Unassembled WGS sequence"/>
</dbReference>
<dbReference type="AlphaFoldDB" id="A0A0F2TEF3"/>